<dbReference type="Proteomes" id="UP000789901">
    <property type="component" value="Unassembled WGS sequence"/>
</dbReference>
<gene>
    <name evidence="2" type="ORF">GMARGA_LOCUS16089</name>
</gene>
<feature type="compositionally biased region" description="Acidic residues" evidence="1">
    <location>
        <begin position="7"/>
        <end position="21"/>
    </location>
</feature>
<accession>A0ABN7V9P3</accession>
<sequence>MASVVSESEDTEIISAEDESTEVTTTGSTEVTTTRSTEVTITETNDDGSVGPYNLWHCYQYDIGIAKDKKRMF</sequence>
<evidence type="ECO:0000313" key="2">
    <source>
        <dbReference type="EMBL" id="CAG8748127.1"/>
    </source>
</evidence>
<proteinExistence type="predicted"/>
<feature type="region of interest" description="Disordered" evidence="1">
    <location>
        <begin position="1"/>
        <end position="35"/>
    </location>
</feature>
<name>A0ABN7V9P3_GIGMA</name>
<evidence type="ECO:0000313" key="3">
    <source>
        <dbReference type="Proteomes" id="UP000789901"/>
    </source>
</evidence>
<protein>
    <submittedName>
        <fullName evidence="2">5617_t:CDS:1</fullName>
    </submittedName>
</protein>
<dbReference type="EMBL" id="CAJVQB010011495">
    <property type="protein sequence ID" value="CAG8748127.1"/>
    <property type="molecule type" value="Genomic_DNA"/>
</dbReference>
<keyword evidence="3" id="KW-1185">Reference proteome</keyword>
<comment type="caution">
    <text evidence="2">The sequence shown here is derived from an EMBL/GenBank/DDBJ whole genome shotgun (WGS) entry which is preliminary data.</text>
</comment>
<evidence type="ECO:0000256" key="1">
    <source>
        <dbReference type="SAM" id="MobiDB-lite"/>
    </source>
</evidence>
<feature type="compositionally biased region" description="Low complexity" evidence="1">
    <location>
        <begin position="22"/>
        <end position="35"/>
    </location>
</feature>
<organism evidence="2 3">
    <name type="scientific">Gigaspora margarita</name>
    <dbReference type="NCBI Taxonomy" id="4874"/>
    <lineage>
        <taxon>Eukaryota</taxon>
        <taxon>Fungi</taxon>
        <taxon>Fungi incertae sedis</taxon>
        <taxon>Mucoromycota</taxon>
        <taxon>Glomeromycotina</taxon>
        <taxon>Glomeromycetes</taxon>
        <taxon>Diversisporales</taxon>
        <taxon>Gigasporaceae</taxon>
        <taxon>Gigaspora</taxon>
    </lineage>
</organism>
<reference evidence="2 3" key="1">
    <citation type="submission" date="2021-06" db="EMBL/GenBank/DDBJ databases">
        <authorList>
            <person name="Kallberg Y."/>
            <person name="Tangrot J."/>
            <person name="Rosling A."/>
        </authorList>
    </citation>
    <scope>NUCLEOTIDE SEQUENCE [LARGE SCALE GENOMIC DNA]</scope>
    <source>
        <strain evidence="2 3">120-4 pot B 10/14</strain>
    </source>
</reference>